<sequence>MVLDEKSDSLPCLMHMCDLKRAFIDFPPSRVATCSEGNVIKAISYHILIQETGDSNMLYRRRVLIAGDHYEGLEPCQSGCSSKRKRLPGVFISSALSGGCFSIVNEDAPELRALHLIIRKCPG</sequence>
<comment type="caution">
    <text evidence="1">The sequence shown here is derived from an EMBL/GenBank/DDBJ whole genome shotgun (WGS) entry which is preliminary data.</text>
</comment>
<evidence type="ECO:0000313" key="1">
    <source>
        <dbReference type="EMBL" id="KAG7322617.1"/>
    </source>
</evidence>
<accession>A0A9D3NHW9</accession>
<keyword evidence="2" id="KW-1185">Reference proteome</keyword>
<proteinExistence type="predicted"/>
<evidence type="ECO:0000313" key="2">
    <source>
        <dbReference type="Proteomes" id="UP000824219"/>
    </source>
</evidence>
<reference evidence="1 2" key="1">
    <citation type="submission" date="2021-06" db="EMBL/GenBank/DDBJ databases">
        <title>Chromosome-level genome assembly of the red-tail catfish (Hemibagrus wyckioides).</title>
        <authorList>
            <person name="Shao F."/>
        </authorList>
    </citation>
    <scope>NUCLEOTIDE SEQUENCE [LARGE SCALE GENOMIC DNA]</scope>
    <source>
        <strain evidence="1">EC202008001</strain>
        <tissue evidence="1">Blood</tissue>
    </source>
</reference>
<protein>
    <submittedName>
        <fullName evidence="1">Uncharacterized protein</fullName>
    </submittedName>
</protein>
<name>A0A9D3NHW9_9TELE</name>
<organism evidence="1 2">
    <name type="scientific">Hemibagrus wyckioides</name>
    <dbReference type="NCBI Taxonomy" id="337641"/>
    <lineage>
        <taxon>Eukaryota</taxon>
        <taxon>Metazoa</taxon>
        <taxon>Chordata</taxon>
        <taxon>Craniata</taxon>
        <taxon>Vertebrata</taxon>
        <taxon>Euteleostomi</taxon>
        <taxon>Actinopterygii</taxon>
        <taxon>Neopterygii</taxon>
        <taxon>Teleostei</taxon>
        <taxon>Ostariophysi</taxon>
        <taxon>Siluriformes</taxon>
        <taxon>Bagridae</taxon>
        <taxon>Hemibagrus</taxon>
    </lineage>
</organism>
<dbReference type="EMBL" id="JAHKSW010000016">
    <property type="protein sequence ID" value="KAG7322617.1"/>
    <property type="molecule type" value="Genomic_DNA"/>
</dbReference>
<dbReference type="Proteomes" id="UP000824219">
    <property type="component" value="Linkage Group LG16"/>
</dbReference>
<dbReference type="AlphaFoldDB" id="A0A9D3NHW9"/>
<gene>
    <name evidence="1" type="ORF">KOW79_013963</name>
</gene>